<dbReference type="Proteomes" id="UP000184212">
    <property type="component" value="Unassembled WGS sequence"/>
</dbReference>
<feature type="signal peptide" evidence="1">
    <location>
        <begin position="1"/>
        <end position="22"/>
    </location>
</feature>
<accession>A0A1M5QK80</accession>
<dbReference type="EMBL" id="FQWQ01000002">
    <property type="protein sequence ID" value="SHH14515.1"/>
    <property type="molecule type" value="Genomic_DNA"/>
</dbReference>
<dbReference type="STRING" id="947013.SAMN04488109_2868"/>
<dbReference type="OrthoDB" id="654678at2"/>
<dbReference type="Gene3D" id="3.30.530.20">
    <property type="match status" value="1"/>
</dbReference>
<evidence type="ECO:0000313" key="2">
    <source>
        <dbReference type="EMBL" id="SHH14515.1"/>
    </source>
</evidence>
<sequence length="215" mass="24974">MRQYPSSASILFLLFACTQALAQDKEGFTLVKKDGTVSIYERWIIFPASNPPVKAREVKGEFYFNNTIFAGLRLIRDEKKIKDWQGHVAEFKVYLQREDTTTWQEYSYHDIPWPVSDQDHFLEYKVVETIPMRKLFITFESRVNETLAPKRDGVTRMKLSGSWTLEQIGPKQVKVTYRILSMPIGIPKFLTDPIIRSNIMTTIEEYVALLEPGAK</sequence>
<dbReference type="RefSeq" id="WP_073135302.1">
    <property type="nucleotide sequence ID" value="NZ_FQWQ01000002.1"/>
</dbReference>
<proteinExistence type="predicted"/>
<keyword evidence="3" id="KW-1185">Reference proteome</keyword>
<dbReference type="InterPro" id="IPR023393">
    <property type="entry name" value="START-like_dom_sf"/>
</dbReference>
<evidence type="ECO:0000313" key="3">
    <source>
        <dbReference type="Proteomes" id="UP000184212"/>
    </source>
</evidence>
<name>A0A1M5QK80_9BACT</name>
<gene>
    <name evidence="2" type="ORF">SAMN04488109_2868</name>
</gene>
<dbReference type="AlphaFoldDB" id="A0A1M5QK80"/>
<keyword evidence="1" id="KW-0732">Signal</keyword>
<protein>
    <recommendedName>
        <fullName evidence="4">START domain-containing protein</fullName>
    </recommendedName>
</protein>
<evidence type="ECO:0000256" key="1">
    <source>
        <dbReference type="SAM" id="SignalP"/>
    </source>
</evidence>
<dbReference type="PROSITE" id="PS51257">
    <property type="entry name" value="PROKAR_LIPOPROTEIN"/>
    <property type="match status" value="1"/>
</dbReference>
<evidence type="ECO:0008006" key="4">
    <source>
        <dbReference type="Google" id="ProtNLM"/>
    </source>
</evidence>
<reference evidence="2 3" key="1">
    <citation type="submission" date="2016-11" db="EMBL/GenBank/DDBJ databases">
        <authorList>
            <person name="Jaros S."/>
            <person name="Januszkiewicz K."/>
            <person name="Wedrychowicz H."/>
        </authorList>
    </citation>
    <scope>NUCLEOTIDE SEQUENCE [LARGE SCALE GENOMIC DNA]</scope>
    <source>
        <strain evidence="2 3">DSM 24574</strain>
    </source>
</reference>
<feature type="chain" id="PRO_5012883792" description="START domain-containing protein" evidence="1">
    <location>
        <begin position="23"/>
        <end position="215"/>
    </location>
</feature>
<dbReference type="SUPFAM" id="SSF55961">
    <property type="entry name" value="Bet v1-like"/>
    <property type="match status" value="1"/>
</dbReference>
<organism evidence="2 3">
    <name type="scientific">Chryseolinea serpens</name>
    <dbReference type="NCBI Taxonomy" id="947013"/>
    <lineage>
        <taxon>Bacteria</taxon>
        <taxon>Pseudomonadati</taxon>
        <taxon>Bacteroidota</taxon>
        <taxon>Cytophagia</taxon>
        <taxon>Cytophagales</taxon>
        <taxon>Fulvivirgaceae</taxon>
        <taxon>Chryseolinea</taxon>
    </lineage>
</organism>